<name>U5DU33_9CHRO</name>
<dbReference type="PIRSF" id="PIRSF001267">
    <property type="entry name" value="Pyrophosphatase_GppA_Ppx"/>
    <property type="match status" value="1"/>
</dbReference>
<dbReference type="EC" id="3.6.1.40" evidence="5"/>
<dbReference type="SUPFAM" id="SSF53067">
    <property type="entry name" value="Actin-like ATPase domain"/>
    <property type="match status" value="2"/>
</dbReference>
<dbReference type="AlphaFoldDB" id="U5DU33"/>
<evidence type="ECO:0000313" key="5">
    <source>
        <dbReference type="EMBL" id="ERN43195.1"/>
    </source>
</evidence>
<dbReference type="GO" id="GO:0004309">
    <property type="term" value="F:exopolyphosphatase activity"/>
    <property type="evidence" value="ECO:0007669"/>
    <property type="project" value="UniProtKB-EC"/>
</dbReference>
<evidence type="ECO:0000313" key="6">
    <source>
        <dbReference type="Proteomes" id="UP000016960"/>
    </source>
</evidence>
<dbReference type="InterPro" id="IPR030673">
    <property type="entry name" value="PyroPPase_GppA_Ppx"/>
</dbReference>
<sequence length="547" mass="61480">MTETLFRIQSQAPRSNPALLDRDRVMAAIDVGTNSIHMVVVRVMPSLPAFNIIAREKDTVRLGDRDPKTGTLTPAAIDRALASLRRCHDLAAAFNAEQIVALATSAVREAPNGRDFIQLVRRELGITIDLISGQEEARRIYLGVLSAMEFSDRPHIIVDIGGGSTEIVLGDGREPRYLSSTKVGAVRLKHRYITNDPIARSERRTLETYIRGQLARATSEVRARLQPGEKPTLVGTSGTIECLANLHARETLGIVPNPLQGYELCREDLDALVDRLADMTEAERLQLPGMSDRRAEIIVPGALVLVEAMRLLDLDRLVVCERALREGAIVDWMLAHGLIENHLRFHNSVRQRSTLNIANKYRVDITHGERVARFALSLFDQTHGNLHQWGAEERELLWTAAVLHNCGIYVSHDAHHKHSYYLIRNAELMGFNETELELVANIARYHRKSKPKKKHESYSNLPGKRYREMVDQLSALLRLATALDRRQIGAIATVRCQYDAKQRGLHIHVMPARADDDCELELWSLSEKKAVFEEVFDIAVETAICVP</sequence>
<dbReference type="PANTHER" id="PTHR30005">
    <property type="entry name" value="EXOPOLYPHOSPHATASE"/>
    <property type="match status" value="1"/>
</dbReference>
<keyword evidence="2 5" id="KW-0378">Hydrolase</keyword>
<dbReference type="Pfam" id="PF21447">
    <property type="entry name" value="Ppx-GppA_III"/>
    <property type="match status" value="1"/>
</dbReference>
<evidence type="ECO:0000256" key="1">
    <source>
        <dbReference type="ARBA" id="ARBA00007125"/>
    </source>
</evidence>
<dbReference type="Pfam" id="PF02541">
    <property type="entry name" value="Ppx-GppA"/>
    <property type="match status" value="1"/>
</dbReference>
<dbReference type="InterPro" id="IPR050273">
    <property type="entry name" value="GppA/Ppx_hydrolase"/>
</dbReference>
<evidence type="ECO:0000256" key="2">
    <source>
        <dbReference type="ARBA" id="ARBA00022801"/>
    </source>
</evidence>
<keyword evidence="6" id="KW-1185">Reference proteome</keyword>
<dbReference type="PANTHER" id="PTHR30005:SF0">
    <property type="entry name" value="RETROGRADE REGULATION PROTEIN 2"/>
    <property type="match status" value="1"/>
</dbReference>
<dbReference type="SUPFAM" id="SSF109604">
    <property type="entry name" value="HD-domain/PDEase-like"/>
    <property type="match status" value="1"/>
</dbReference>
<dbReference type="FunFam" id="1.10.3210.10:FF:000025">
    <property type="entry name" value="Exopolyphosphatase"/>
    <property type="match status" value="1"/>
</dbReference>
<dbReference type="STRING" id="582515.KR51_00000890"/>
<protein>
    <submittedName>
        <fullName evidence="5">Exopolyphosphatase</fullName>
        <ecNumber evidence="5">3.6.1.11</ecNumber>
        <ecNumber evidence="5">3.6.1.40</ecNumber>
    </submittedName>
</protein>
<dbReference type="EC" id="3.6.1.11" evidence="5"/>
<feature type="domain" description="Ppx/GppA phosphatase N-terminal" evidence="3">
    <location>
        <begin position="39"/>
        <end position="336"/>
    </location>
</feature>
<feature type="domain" description="Ppx/GppA phosphatase C-terminal" evidence="4">
    <location>
        <begin position="349"/>
        <end position="528"/>
    </location>
</feature>
<dbReference type="Proteomes" id="UP000016960">
    <property type="component" value="Unassembled WGS sequence"/>
</dbReference>
<dbReference type="Gene3D" id="1.10.3210.10">
    <property type="entry name" value="Hypothetical protein af1432"/>
    <property type="match status" value="1"/>
</dbReference>
<dbReference type="CDD" id="cd24006">
    <property type="entry name" value="ASKHA_NBD_PPX_GppA"/>
    <property type="match status" value="1"/>
</dbReference>
<comment type="similarity">
    <text evidence="1">Belongs to the GppA/Ppx family.</text>
</comment>
<evidence type="ECO:0000259" key="3">
    <source>
        <dbReference type="Pfam" id="PF02541"/>
    </source>
</evidence>
<dbReference type="InterPro" id="IPR003695">
    <property type="entry name" value="Ppx_GppA_N"/>
</dbReference>
<gene>
    <name evidence="5" type="ORF">KR51_00000890</name>
</gene>
<dbReference type="Gene3D" id="3.30.420.150">
    <property type="entry name" value="Exopolyphosphatase. Domain 2"/>
    <property type="match status" value="1"/>
</dbReference>
<dbReference type="Gene3D" id="3.30.420.40">
    <property type="match status" value="1"/>
</dbReference>
<comment type="caution">
    <text evidence="5">The sequence shown here is derived from an EMBL/GenBank/DDBJ whole genome shotgun (WGS) entry which is preliminary data.</text>
</comment>
<organism evidence="5 6">
    <name type="scientific">Rubidibacter lacunae KORDI 51-2</name>
    <dbReference type="NCBI Taxonomy" id="582515"/>
    <lineage>
        <taxon>Bacteria</taxon>
        <taxon>Bacillati</taxon>
        <taxon>Cyanobacteriota</taxon>
        <taxon>Cyanophyceae</taxon>
        <taxon>Oscillatoriophycideae</taxon>
        <taxon>Chroococcales</taxon>
        <taxon>Aphanothecaceae</taxon>
        <taxon>Rubidibacter</taxon>
    </lineage>
</organism>
<dbReference type="GO" id="GO:0008894">
    <property type="term" value="F:guanosine-5'-triphosphate,3'-diphosphate diphosphatase activity"/>
    <property type="evidence" value="ECO:0007669"/>
    <property type="project" value="UniProtKB-EC"/>
</dbReference>
<accession>U5DU33</accession>
<dbReference type="InterPro" id="IPR048950">
    <property type="entry name" value="Ppx_GppA_C"/>
</dbReference>
<dbReference type="InterPro" id="IPR043129">
    <property type="entry name" value="ATPase_NBD"/>
</dbReference>
<dbReference type="InParanoid" id="U5DU33"/>
<dbReference type="EMBL" id="ASSJ01000001">
    <property type="protein sequence ID" value="ERN43195.1"/>
    <property type="molecule type" value="Genomic_DNA"/>
</dbReference>
<dbReference type="OrthoDB" id="9807195at2"/>
<evidence type="ECO:0000259" key="4">
    <source>
        <dbReference type="Pfam" id="PF21447"/>
    </source>
</evidence>
<dbReference type="RefSeq" id="WP_022603740.1">
    <property type="nucleotide sequence ID" value="NZ_ASSJ01000001.1"/>
</dbReference>
<reference evidence="5 6" key="1">
    <citation type="submission" date="2013-05" db="EMBL/GenBank/DDBJ databases">
        <title>Draft genome sequence of Rubidibacter lacunae KORDI 51-2.</title>
        <authorList>
            <person name="Choi D.H."/>
            <person name="Noh J.H."/>
            <person name="Kwon K.-K."/>
            <person name="Lee J.-H."/>
            <person name="Ryu J.-Y."/>
        </authorList>
    </citation>
    <scope>NUCLEOTIDE SEQUENCE [LARGE SCALE GENOMIC DNA]</scope>
    <source>
        <strain evidence="5 6">KORDI 51-2</strain>
    </source>
</reference>
<proteinExistence type="inferred from homology"/>
<dbReference type="eggNOG" id="COG0248">
    <property type="taxonomic scope" value="Bacteria"/>
</dbReference>
<dbReference type="PATRIC" id="fig|582515.4.peg.109"/>